<dbReference type="PANTHER" id="PTHR43830:SF3">
    <property type="entry name" value="PROTEIN PSP1"/>
    <property type="match status" value="1"/>
</dbReference>
<reference evidence="2" key="1">
    <citation type="submission" date="2019-08" db="EMBL/GenBank/DDBJ databases">
        <authorList>
            <person name="Kucharzyk K."/>
            <person name="Murdoch R.W."/>
            <person name="Higgins S."/>
            <person name="Loffler F."/>
        </authorList>
    </citation>
    <scope>NUCLEOTIDE SEQUENCE</scope>
</reference>
<name>A0A644ZZD4_9ZZZZ</name>
<comment type="caution">
    <text evidence="2">The sequence shown here is derived from an EMBL/GenBank/DDBJ whole genome shotgun (WGS) entry which is preliminary data.</text>
</comment>
<dbReference type="PROSITE" id="PS51411">
    <property type="entry name" value="PSP1_C"/>
    <property type="match status" value="1"/>
</dbReference>
<dbReference type="InterPro" id="IPR007557">
    <property type="entry name" value="PSP1_C"/>
</dbReference>
<dbReference type="GO" id="GO:0005737">
    <property type="term" value="C:cytoplasm"/>
    <property type="evidence" value="ECO:0007669"/>
    <property type="project" value="TreeGrafter"/>
</dbReference>
<evidence type="ECO:0000313" key="2">
    <source>
        <dbReference type="EMBL" id="MPM45808.1"/>
    </source>
</evidence>
<dbReference type="PANTHER" id="PTHR43830">
    <property type="entry name" value="PROTEIN PSP1"/>
    <property type="match status" value="1"/>
</dbReference>
<gene>
    <name evidence="2" type="ORF">SDC9_92500</name>
</gene>
<proteinExistence type="predicted"/>
<dbReference type="Pfam" id="PF04468">
    <property type="entry name" value="PSP1"/>
    <property type="match status" value="1"/>
</dbReference>
<feature type="domain" description="PSP1 C-terminal" evidence="1">
    <location>
        <begin position="143"/>
        <end position="228"/>
    </location>
</feature>
<protein>
    <recommendedName>
        <fullName evidence="1">PSP1 C-terminal domain-containing protein</fullName>
    </recommendedName>
</protein>
<accession>A0A644ZZD4</accession>
<organism evidence="2">
    <name type="scientific">bioreactor metagenome</name>
    <dbReference type="NCBI Taxonomy" id="1076179"/>
    <lineage>
        <taxon>unclassified sequences</taxon>
        <taxon>metagenomes</taxon>
        <taxon>ecological metagenomes</taxon>
    </lineage>
</organism>
<dbReference type="AlphaFoldDB" id="A0A644ZZD4"/>
<sequence>MKKERMRAADAPVQRNRPSTGYIYLVKNPSSNETSICAWDSVLYPGTSVVAPTRYGLDLGIIVSSADRLGGAYTPGCDQCRGACLHGECADKQEEASEEQAPAVDEEIELLYQSEPDEDPYDSCAGCNPQPEPQQVTLSGDIIWVDRLATPSDLNRYQELVEKEDEAMRICREKIAHHKLDMKLVTAHFLLGEPKIIFFFTADVRVDFRELVKDLVSVFRIRIELRQIGVRDESRVLGGLAVCGRDFCCHSVTDKLNPVSIKMAKEQNLSLNSMKISGPCGRLLCCLSYEFDFYVEEKRHYPPEGSKLKVGFDLMKVIEVNILSKKISLSGSEGRMLSIPQSAVFYNEETSRWEITREYADEFLSN</sequence>
<dbReference type="NCBIfam" id="NF041131">
    <property type="entry name" value="RicT_YaaT_fam"/>
    <property type="match status" value="1"/>
</dbReference>
<dbReference type="InterPro" id="IPR047767">
    <property type="entry name" value="PSP1-like"/>
</dbReference>
<evidence type="ECO:0000259" key="1">
    <source>
        <dbReference type="PROSITE" id="PS51411"/>
    </source>
</evidence>
<dbReference type="EMBL" id="VSSQ01011022">
    <property type="protein sequence ID" value="MPM45808.1"/>
    <property type="molecule type" value="Genomic_DNA"/>
</dbReference>